<evidence type="ECO:0000256" key="3">
    <source>
        <dbReference type="ARBA" id="ARBA00012834"/>
    </source>
</evidence>
<dbReference type="SUPFAM" id="SSF53335">
    <property type="entry name" value="S-adenosyl-L-methionine-dependent methyltransferases"/>
    <property type="match status" value="1"/>
</dbReference>
<feature type="binding site" evidence="9">
    <location>
        <position position="195"/>
    </location>
    <ligand>
        <name>S-adenosyl-L-methionine</name>
        <dbReference type="ChEBI" id="CHEBI:59789"/>
    </ligand>
</feature>
<feature type="binding site" evidence="9">
    <location>
        <begin position="169"/>
        <end position="170"/>
    </location>
    <ligand>
        <name>S-adenosyl-L-methionine</name>
        <dbReference type="ChEBI" id="CHEBI:59789"/>
    </ligand>
</feature>
<dbReference type="PANTHER" id="PTHR13600">
    <property type="entry name" value="LEUCINE CARBOXYL METHYLTRANSFERASE"/>
    <property type="match status" value="1"/>
</dbReference>
<evidence type="ECO:0000256" key="9">
    <source>
        <dbReference type="PIRSR" id="PIRSR016305-1"/>
    </source>
</evidence>
<evidence type="ECO:0000256" key="5">
    <source>
        <dbReference type="ARBA" id="ARBA00022603"/>
    </source>
</evidence>
<evidence type="ECO:0000256" key="7">
    <source>
        <dbReference type="ARBA" id="ARBA00022691"/>
    </source>
</evidence>
<name>A0A0X8HUH7_9SACH</name>
<dbReference type="OrthoDB" id="203237at2759"/>
<dbReference type="RefSeq" id="XP_017988634.1">
    <property type="nucleotide sequence ID" value="XM_018133240.1"/>
</dbReference>
<dbReference type="Pfam" id="PF04072">
    <property type="entry name" value="LCM"/>
    <property type="match status" value="1"/>
</dbReference>
<evidence type="ECO:0000256" key="6">
    <source>
        <dbReference type="ARBA" id="ARBA00022679"/>
    </source>
</evidence>
<gene>
    <name evidence="10" type="ORF">AW171_hschr63601</name>
</gene>
<evidence type="ECO:0000256" key="2">
    <source>
        <dbReference type="ARBA" id="ARBA00010703"/>
    </source>
</evidence>
<keyword evidence="7 8" id="KW-0949">S-adenosyl-L-methionine</keyword>
<evidence type="ECO:0000256" key="1">
    <source>
        <dbReference type="ARBA" id="ARBA00000724"/>
    </source>
</evidence>
<keyword evidence="6 8" id="KW-0808">Transferase</keyword>
<dbReference type="Gene3D" id="3.40.50.150">
    <property type="entry name" value="Vaccinia Virus protein VP39"/>
    <property type="match status" value="1"/>
</dbReference>
<feature type="binding site" evidence="9">
    <location>
        <position position="104"/>
    </location>
    <ligand>
        <name>S-adenosyl-L-methionine</name>
        <dbReference type="ChEBI" id="CHEBI:59789"/>
    </ligand>
</feature>
<organism evidence="10 11">
    <name type="scientific">Eremothecium sinecaudum</name>
    <dbReference type="NCBI Taxonomy" id="45286"/>
    <lineage>
        <taxon>Eukaryota</taxon>
        <taxon>Fungi</taxon>
        <taxon>Dikarya</taxon>
        <taxon>Ascomycota</taxon>
        <taxon>Saccharomycotina</taxon>
        <taxon>Saccharomycetes</taxon>
        <taxon>Saccharomycetales</taxon>
        <taxon>Saccharomycetaceae</taxon>
        <taxon>Eremothecium</taxon>
    </lineage>
</organism>
<proteinExistence type="inferred from homology"/>
<sequence>MDRAVQQTDYDAFSCRMAAILKGYLPSKAQMDTCGYKDYKEVHVEYTGALKGLSRRIYSQVDRACRSLLPVMNHGSYVRAVSVDMEVHKFLERHGGRAQVVNLGCGSDLRMVMLLEKYREMKYLDVDFAECVRLKKNALQRHSFGARLGLVEDGSMEIVTDRYSLVAGDLRNLEVVLGLLQKYTAADVPALVITECVLCYLGDQDAKRLVDCVVGFYSHGTWVSYDPIGGSGSNDRFGSIMQYNLRESRQLELPTLMTYNTKDSYAARFPGEPSTKTMWEYYNEDLLMEERRRLRTLQFLDEVEELEIILTHYIILTTNW</sequence>
<comment type="catalytic activity">
    <reaction evidence="1 8">
        <text>[phosphatase 2A protein]-C-terminal L-leucine + S-adenosyl-L-methionine = [phosphatase 2A protein]-C-terminal L-leucine methyl ester + S-adenosyl-L-homocysteine</text>
        <dbReference type="Rhea" id="RHEA:48544"/>
        <dbReference type="Rhea" id="RHEA-COMP:12134"/>
        <dbReference type="Rhea" id="RHEA-COMP:12135"/>
        <dbReference type="ChEBI" id="CHEBI:57856"/>
        <dbReference type="ChEBI" id="CHEBI:59789"/>
        <dbReference type="ChEBI" id="CHEBI:90516"/>
        <dbReference type="ChEBI" id="CHEBI:90517"/>
        <dbReference type="EC" id="2.1.1.233"/>
    </reaction>
</comment>
<dbReference type="EC" id="2.1.1.233" evidence="3 8"/>
<feature type="binding site" evidence="9">
    <location>
        <position position="79"/>
    </location>
    <ligand>
        <name>S-adenosyl-L-methionine</name>
        <dbReference type="ChEBI" id="CHEBI:59789"/>
    </ligand>
</feature>
<dbReference type="InterPro" id="IPR016651">
    <property type="entry name" value="LCMT1"/>
</dbReference>
<dbReference type="GO" id="GO:0032259">
    <property type="term" value="P:methylation"/>
    <property type="evidence" value="ECO:0007669"/>
    <property type="project" value="UniProtKB-KW"/>
</dbReference>
<evidence type="ECO:0000313" key="11">
    <source>
        <dbReference type="Proteomes" id="UP000243052"/>
    </source>
</evidence>
<dbReference type="EMBL" id="CP014246">
    <property type="protein sequence ID" value="AMD21638.1"/>
    <property type="molecule type" value="Genomic_DNA"/>
</dbReference>
<dbReference type="AlphaFoldDB" id="A0A0X8HUH7"/>
<comment type="function">
    <text evidence="8">Methylates the carboxyl group of the C-terminal leucine residue of protein phosphatase 2A catalytic subunits to form alpha-leucine ester residues.</text>
</comment>
<dbReference type="InterPro" id="IPR007213">
    <property type="entry name" value="Ppm1/Ppm2/Tcmp"/>
</dbReference>
<dbReference type="GeneID" id="28724936"/>
<dbReference type="InterPro" id="IPR029063">
    <property type="entry name" value="SAM-dependent_MTases_sf"/>
</dbReference>
<keyword evidence="11" id="KW-1185">Reference proteome</keyword>
<evidence type="ECO:0000313" key="10">
    <source>
        <dbReference type="EMBL" id="AMD21638.1"/>
    </source>
</evidence>
<comment type="similarity">
    <text evidence="2 8">Belongs to the methyltransferase superfamily. LCMT family.</text>
</comment>
<protein>
    <recommendedName>
        <fullName evidence="4 8">Leucine carboxyl methyltransferase 1</fullName>
        <ecNumber evidence="3 8">2.1.1.233</ecNumber>
    </recommendedName>
</protein>
<dbReference type="PIRSF" id="PIRSF016305">
    <property type="entry name" value="LCM_mtfrase"/>
    <property type="match status" value="1"/>
</dbReference>
<dbReference type="Proteomes" id="UP000243052">
    <property type="component" value="Chromosome vi"/>
</dbReference>
<reference evidence="10 11" key="1">
    <citation type="submission" date="2016-01" db="EMBL/GenBank/DDBJ databases">
        <title>Genome sequence of the yeast Holleya sinecauda.</title>
        <authorList>
            <person name="Dietrich F.S."/>
        </authorList>
    </citation>
    <scope>NUCLEOTIDE SEQUENCE [LARGE SCALE GENOMIC DNA]</scope>
    <source>
        <strain evidence="10 11">ATCC 58844</strain>
    </source>
</reference>
<dbReference type="GO" id="GO:0018423">
    <property type="term" value="F:protein C-terminal leucine carboxyl O-methyltransferase activity"/>
    <property type="evidence" value="ECO:0007669"/>
    <property type="project" value="UniProtKB-EC"/>
</dbReference>
<accession>A0A0X8HUH7</accession>
<evidence type="ECO:0000256" key="4">
    <source>
        <dbReference type="ARBA" id="ARBA00017497"/>
    </source>
</evidence>
<evidence type="ECO:0000256" key="8">
    <source>
        <dbReference type="PIRNR" id="PIRNR016305"/>
    </source>
</evidence>
<dbReference type="PANTHER" id="PTHR13600:SF21">
    <property type="entry name" value="LEUCINE CARBOXYL METHYLTRANSFERASE 1"/>
    <property type="match status" value="1"/>
</dbReference>
<dbReference type="STRING" id="45286.A0A0X8HUH7"/>
<keyword evidence="5 8" id="KW-0489">Methyltransferase</keyword>